<evidence type="ECO:0000256" key="3">
    <source>
        <dbReference type="ARBA" id="ARBA00023163"/>
    </source>
</evidence>
<dbReference type="PROSITE" id="PS50048">
    <property type="entry name" value="ZN2_CY6_FUNGAL_2"/>
    <property type="match status" value="1"/>
</dbReference>
<feature type="compositionally biased region" description="Basic residues" evidence="5">
    <location>
        <begin position="189"/>
        <end position="206"/>
    </location>
</feature>
<dbReference type="InterPro" id="IPR051127">
    <property type="entry name" value="Fungal_SecMet_Regulators"/>
</dbReference>
<dbReference type="Proteomes" id="UP000624244">
    <property type="component" value="Unassembled WGS sequence"/>
</dbReference>
<reference evidence="7" key="1">
    <citation type="submission" date="2019-11" db="EMBL/GenBank/DDBJ databases">
        <title>Bipolaris sorokiniana Genome sequencing.</title>
        <authorList>
            <person name="Wang H."/>
        </authorList>
    </citation>
    <scope>NUCLEOTIDE SEQUENCE</scope>
</reference>
<feature type="region of interest" description="Disordered" evidence="5">
    <location>
        <begin position="1"/>
        <end position="26"/>
    </location>
</feature>
<keyword evidence="2" id="KW-0805">Transcription regulation</keyword>
<dbReference type="InterPro" id="IPR001138">
    <property type="entry name" value="Zn2Cys6_DnaBD"/>
</dbReference>
<dbReference type="Pfam" id="PF04082">
    <property type="entry name" value="Fungal_trans"/>
    <property type="match status" value="1"/>
</dbReference>
<evidence type="ECO:0000259" key="6">
    <source>
        <dbReference type="PROSITE" id="PS50048"/>
    </source>
</evidence>
<accession>A0A8H5ZJM4</accession>
<evidence type="ECO:0000256" key="5">
    <source>
        <dbReference type="SAM" id="MobiDB-lite"/>
    </source>
</evidence>
<dbReference type="SUPFAM" id="SSF57701">
    <property type="entry name" value="Zn2/Cys6 DNA-binding domain"/>
    <property type="match status" value="1"/>
</dbReference>
<keyword evidence="3" id="KW-0804">Transcription</keyword>
<evidence type="ECO:0000313" key="7">
    <source>
        <dbReference type="EMBL" id="KAF5850345.1"/>
    </source>
</evidence>
<dbReference type="GO" id="GO:0008270">
    <property type="term" value="F:zinc ion binding"/>
    <property type="evidence" value="ECO:0007669"/>
    <property type="project" value="InterPro"/>
</dbReference>
<keyword evidence="1" id="KW-0479">Metal-binding</keyword>
<dbReference type="GO" id="GO:0006351">
    <property type="term" value="P:DNA-templated transcription"/>
    <property type="evidence" value="ECO:0007669"/>
    <property type="project" value="InterPro"/>
</dbReference>
<dbReference type="CDD" id="cd12148">
    <property type="entry name" value="fungal_TF_MHR"/>
    <property type="match status" value="1"/>
</dbReference>
<dbReference type="GO" id="GO:0000981">
    <property type="term" value="F:DNA-binding transcription factor activity, RNA polymerase II-specific"/>
    <property type="evidence" value="ECO:0007669"/>
    <property type="project" value="InterPro"/>
</dbReference>
<dbReference type="SMART" id="SM00906">
    <property type="entry name" value="Fungal_trans"/>
    <property type="match status" value="1"/>
</dbReference>
<dbReference type="GO" id="GO:0003677">
    <property type="term" value="F:DNA binding"/>
    <property type="evidence" value="ECO:0007669"/>
    <property type="project" value="InterPro"/>
</dbReference>
<name>A0A8H5ZJM4_COCSA</name>
<comment type="caution">
    <text evidence="7">The sequence shown here is derived from an EMBL/GenBank/DDBJ whole genome shotgun (WGS) entry which is preliminary data.</text>
</comment>
<organism evidence="7 8">
    <name type="scientific">Cochliobolus sativus</name>
    <name type="common">Common root rot and spot blotch fungus</name>
    <name type="synonym">Bipolaris sorokiniana</name>
    <dbReference type="NCBI Taxonomy" id="45130"/>
    <lineage>
        <taxon>Eukaryota</taxon>
        <taxon>Fungi</taxon>
        <taxon>Dikarya</taxon>
        <taxon>Ascomycota</taxon>
        <taxon>Pezizomycotina</taxon>
        <taxon>Dothideomycetes</taxon>
        <taxon>Pleosporomycetidae</taxon>
        <taxon>Pleosporales</taxon>
        <taxon>Pleosporineae</taxon>
        <taxon>Pleosporaceae</taxon>
        <taxon>Bipolaris</taxon>
    </lineage>
</organism>
<dbReference type="InterPro" id="IPR007219">
    <property type="entry name" value="XnlR_reg_dom"/>
</dbReference>
<sequence>MSSSTPAPTTNSRRVPLDKRKRTETSCDKCKSRKQKCRKEPGQDACRYCMVHNIECLTTQPRKKRLYGSVEGLGTRLALLEALVKGLLPEADVSSTDALRQLATSHGIPLPESIQAQGDADHDNAADPDGDDTVSLLPDQQGQVQYIGPASSFAFHLKLRTLVGRGPLREFVLFGKNAASTSPDATDHLHHHHQNHRQNHHQHHHALSNPPGSLDPTTATTTVAAQLAPNQRPTLELLIRTFFDRIHPDVPILHEPCFREAYDAWLADPRNADPAWLCTFTCMLLLARRVARVPFPEDQERLWWHRVQKLLPGVIFTSSVTAVQALILAALHLHNTNHRDACWNLTGAAIRIAHAIGLHQDSMSAGSTPLARETRRMLWWVLYGFENIQVSSYDRPSAIETAGVKLRCPSDKIINGSPGILAAYCRLTALLGTVCRAPRTLKPNASDESYVGPLSPAASALRDLGRWKETLPQHLQPEAIDATPPAGRRNLLMMHSLHHYTMIVLCRSALLARASTLFNTGTDSTNPALIAMADACSESGRDLAQLLLKSDHLGLFDSVISFDIWYMLASSSALVLDLVCLNKLEGTDMSESRILLSQLADLAQRHRRNPYMPGTLEKFASLVPELHSMADSLASPIHISEPKTESHEPLPQPVLPAQPLTQPPTVPHMYHQSPPAAGSYMFADDMQSRGYPEQPYVGPAIHPTGRYDRNTQMHFMDFTINNMNDWNWHDMSSLLGDGVSGVPNIPGDPHVHGPQSTGPN</sequence>
<feature type="compositionally biased region" description="Basic and acidic residues" evidence="5">
    <location>
        <begin position="15"/>
        <end position="26"/>
    </location>
</feature>
<dbReference type="PANTHER" id="PTHR47424">
    <property type="entry name" value="REGULATORY PROTEIN GAL4"/>
    <property type="match status" value="1"/>
</dbReference>
<evidence type="ECO:0000313" key="8">
    <source>
        <dbReference type="Proteomes" id="UP000624244"/>
    </source>
</evidence>
<evidence type="ECO:0000256" key="4">
    <source>
        <dbReference type="ARBA" id="ARBA00023242"/>
    </source>
</evidence>
<gene>
    <name evidence="7" type="ORF">GGP41_002560</name>
</gene>
<protein>
    <recommendedName>
        <fullName evidence="6">Zn(2)-C6 fungal-type domain-containing protein</fullName>
    </recommendedName>
</protein>
<dbReference type="PROSITE" id="PS00463">
    <property type="entry name" value="ZN2_CY6_FUNGAL_1"/>
    <property type="match status" value="1"/>
</dbReference>
<dbReference type="PANTHER" id="PTHR47424:SF6">
    <property type="entry name" value="PROLINE UTILIZATION TRANS-ACTIVATOR"/>
    <property type="match status" value="1"/>
</dbReference>
<dbReference type="CDD" id="cd00067">
    <property type="entry name" value="GAL4"/>
    <property type="match status" value="1"/>
</dbReference>
<dbReference type="AlphaFoldDB" id="A0A8H5ZJM4"/>
<keyword evidence="4" id="KW-0539">Nucleus</keyword>
<feature type="region of interest" description="Disordered" evidence="5">
    <location>
        <begin position="739"/>
        <end position="760"/>
    </location>
</feature>
<feature type="region of interest" description="Disordered" evidence="5">
    <location>
        <begin position="182"/>
        <end position="218"/>
    </location>
</feature>
<feature type="region of interest" description="Disordered" evidence="5">
    <location>
        <begin position="111"/>
        <end position="136"/>
    </location>
</feature>
<dbReference type="OMA" id="HNTNHRD"/>
<proteinExistence type="predicted"/>
<evidence type="ECO:0000256" key="1">
    <source>
        <dbReference type="ARBA" id="ARBA00022723"/>
    </source>
</evidence>
<dbReference type="Gene3D" id="4.10.240.10">
    <property type="entry name" value="Zn(2)-C6 fungal-type DNA-binding domain"/>
    <property type="match status" value="1"/>
</dbReference>
<feature type="compositionally biased region" description="Polar residues" evidence="5">
    <location>
        <begin position="1"/>
        <end position="13"/>
    </location>
</feature>
<evidence type="ECO:0000256" key="2">
    <source>
        <dbReference type="ARBA" id="ARBA00023015"/>
    </source>
</evidence>
<dbReference type="InterPro" id="IPR036864">
    <property type="entry name" value="Zn2-C6_fun-type_DNA-bd_sf"/>
</dbReference>
<feature type="domain" description="Zn(2)-C6 fungal-type" evidence="6">
    <location>
        <begin position="26"/>
        <end position="58"/>
    </location>
</feature>
<dbReference type="EMBL" id="WNKQ01000007">
    <property type="protein sequence ID" value="KAF5850345.1"/>
    <property type="molecule type" value="Genomic_DNA"/>
</dbReference>